<reference evidence="1 2" key="1">
    <citation type="submission" date="2024-01" db="EMBL/GenBank/DDBJ databases">
        <title>Seven novel Bacillus-like species.</title>
        <authorList>
            <person name="Liu G."/>
        </authorList>
    </citation>
    <scope>NUCLEOTIDE SEQUENCE [LARGE SCALE GENOMIC DNA]</scope>
    <source>
        <strain evidence="1 2">FJAT-51639</strain>
    </source>
</reference>
<gene>
    <name evidence="1" type="ORF">WAZ07_23385</name>
</gene>
<protein>
    <submittedName>
        <fullName evidence="1">Uncharacterized protein</fullName>
    </submittedName>
</protein>
<accession>A0ABU8FN43</accession>
<dbReference type="EMBL" id="JBAWSX010000021">
    <property type="protein sequence ID" value="MEI4804097.1"/>
    <property type="molecule type" value="Genomic_DNA"/>
</dbReference>
<sequence>MLMLGEQKIVIPKVLCIIYDDFIVLEAKSRKLQLEIVCPTYKLLIEDDFLDIYLNKYPDFIHKDHSYYYKEFSFQESKLNIEGKSFEILNGNIQIDYLSIRTFSVEMELELSGDSGSRIMSTLYLYPLIKEAKINEKRMYLNNLIPEVVKEVKSIMDSSTGKSIEELSLEDFSVSAVWEWDLENESKVFQDETWVRPSTIKDIFKLDNMNVFIRADLVINKDDILYPCILNIDVDQTARTFSIMEGAVYMNEEYFDLKEFLFDPKTNIQKIDFYIQNQIFEKNDFVNNRKRQLDLTFYFEN</sequence>
<dbReference type="Proteomes" id="UP001372526">
    <property type="component" value="Unassembled WGS sequence"/>
</dbReference>
<name>A0ABU8FN43_9BACI</name>
<evidence type="ECO:0000313" key="1">
    <source>
        <dbReference type="EMBL" id="MEI4804097.1"/>
    </source>
</evidence>
<keyword evidence="2" id="KW-1185">Reference proteome</keyword>
<dbReference type="RefSeq" id="WP_336474375.1">
    <property type="nucleotide sequence ID" value="NZ_JBAWSX010000021.1"/>
</dbReference>
<organism evidence="1 2">
    <name type="scientific">Bacillus bruguierae</name>
    <dbReference type="NCBI Taxonomy" id="3127667"/>
    <lineage>
        <taxon>Bacteria</taxon>
        <taxon>Bacillati</taxon>
        <taxon>Bacillota</taxon>
        <taxon>Bacilli</taxon>
        <taxon>Bacillales</taxon>
        <taxon>Bacillaceae</taxon>
        <taxon>Bacillus</taxon>
    </lineage>
</organism>
<proteinExistence type="predicted"/>
<evidence type="ECO:0000313" key="2">
    <source>
        <dbReference type="Proteomes" id="UP001372526"/>
    </source>
</evidence>
<comment type="caution">
    <text evidence="1">The sequence shown here is derived from an EMBL/GenBank/DDBJ whole genome shotgun (WGS) entry which is preliminary data.</text>
</comment>